<reference evidence="2" key="1">
    <citation type="journal article" date="2022" name="Front. Microbiol.">
        <title>New perspectives on an old grouping: The genomic and phenotypic variability of Oxalobacter formigenes and the implications for calcium oxalate stone prevention.</title>
        <authorList>
            <person name="Chmiel J.A."/>
            <person name="Carr C."/>
            <person name="Stuivenberg G.A."/>
            <person name="Venema R."/>
            <person name="Chanyi R.M."/>
            <person name="Al K.F."/>
            <person name="Giguere D."/>
            <person name="Say H."/>
            <person name="Akouris P.P."/>
            <person name="Dominguez Romero S.A."/>
            <person name="Kwong A."/>
            <person name="Tai V."/>
            <person name="Koval S.F."/>
            <person name="Razvi H."/>
            <person name="Bjazevic J."/>
            <person name="Burton J.P."/>
        </authorList>
    </citation>
    <scope>NUCLEOTIDE SEQUENCE</scope>
    <source>
        <strain evidence="2">WoOx3</strain>
    </source>
</reference>
<proteinExistence type="predicted"/>
<dbReference type="Proteomes" id="UP001156215">
    <property type="component" value="Chromosome"/>
</dbReference>
<name>A0A9E9LWH1_9BURK</name>
<feature type="transmembrane region" description="Helical" evidence="1">
    <location>
        <begin position="39"/>
        <end position="64"/>
    </location>
</feature>
<organism evidence="2 3">
    <name type="scientific">Oxalobacter vibrioformis</name>
    <dbReference type="NCBI Taxonomy" id="933080"/>
    <lineage>
        <taxon>Bacteria</taxon>
        <taxon>Pseudomonadati</taxon>
        <taxon>Pseudomonadota</taxon>
        <taxon>Betaproteobacteria</taxon>
        <taxon>Burkholderiales</taxon>
        <taxon>Oxalobacteraceae</taxon>
        <taxon>Oxalobacter</taxon>
    </lineage>
</organism>
<keyword evidence="3" id="KW-1185">Reference proteome</keyword>
<dbReference type="EMBL" id="CP098242">
    <property type="protein sequence ID" value="WAW10521.1"/>
    <property type="molecule type" value="Genomic_DNA"/>
</dbReference>
<gene>
    <name evidence="2" type="ORF">NB640_02350</name>
</gene>
<sequence>MADWAYWFAAAGALVAVEIFTGTFYLLMLALGFAAGGLIALTGLGLAFQLIAGGIVGACATLLLNKSRFGAKNRHHPAHDSNVNLDIGKTLTVNEWQSVPGAPDQARVSYRGAMWDVELKTGEQAKAGTFVIREIRANRLIVENAAE</sequence>
<evidence type="ECO:0000256" key="1">
    <source>
        <dbReference type="SAM" id="Phobius"/>
    </source>
</evidence>
<dbReference type="RefSeq" id="WP_269309538.1">
    <property type="nucleotide sequence ID" value="NZ_CP098242.1"/>
</dbReference>
<keyword evidence="1" id="KW-0472">Membrane</keyword>
<accession>A0A9E9LWH1</accession>
<protein>
    <submittedName>
        <fullName evidence="2">NfeD family protein</fullName>
    </submittedName>
</protein>
<feature type="transmembrane region" description="Helical" evidence="1">
    <location>
        <begin position="7"/>
        <end position="33"/>
    </location>
</feature>
<dbReference type="AlphaFoldDB" id="A0A9E9LWH1"/>
<evidence type="ECO:0000313" key="2">
    <source>
        <dbReference type="EMBL" id="WAW10521.1"/>
    </source>
</evidence>
<dbReference type="KEGG" id="ovb:NB640_02350"/>
<keyword evidence="1" id="KW-0812">Transmembrane</keyword>
<keyword evidence="1" id="KW-1133">Transmembrane helix</keyword>
<evidence type="ECO:0000313" key="3">
    <source>
        <dbReference type="Proteomes" id="UP001156215"/>
    </source>
</evidence>